<dbReference type="RefSeq" id="WP_256816977.1">
    <property type="nucleotide sequence ID" value="NZ_JALKHN010000002.1"/>
</dbReference>
<reference evidence="5" key="1">
    <citation type="submission" date="2019-08" db="EMBL/GenBank/DDBJ databases">
        <authorList>
            <person name="Zhou D."/>
            <person name="Chen F."/>
        </authorList>
    </citation>
    <scope>NUCLEOTIDE SEQUENCE</scope>
    <source>
        <strain evidence="5">150716811</strain>
        <plasmid evidence="5">p716811-VIM</plasmid>
    </source>
</reference>
<evidence type="ECO:0000256" key="1">
    <source>
        <dbReference type="ARBA" id="ARBA00022603"/>
    </source>
</evidence>
<dbReference type="AlphaFoldDB" id="A0A6B7PWI9"/>
<dbReference type="GO" id="GO:0003886">
    <property type="term" value="F:DNA (cytosine-5-)-methyltransferase activity"/>
    <property type="evidence" value="ECO:0007669"/>
    <property type="project" value="UniProtKB-EC"/>
</dbReference>
<geneLocation type="plasmid" evidence="5">
    <name>p716811-VIM</name>
</geneLocation>
<keyword evidence="5" id="KW-0614">Plasmid</keyword>
<dbReference type="GO" id="GO:0032259">
    <property type="term" value="P:methylation"/>
    <property type="evidence" value="ECO:0007669"/>
    <property type="project" value="UniProtKB-KW"/>
</dbReference>
<evidence type="ECO:0000256" key="4">
    <source>
        <dbReference type="ARBA" id="ARBA00047422"/>
    </source>
</evidence>
<dbReference type="Pfam" id="PF00145">
    <property type="entry name" value="DNA_methylase"/>
    <property type="match status" value="1"/>
</dbReference>
<evidence type="ECO:0000256" key="3">
    <source>
        <dbReference type="ARBA" id="ARBA00022747"/>
    </source>
</evidence>
<proteinExistence type="predicted"/>
<dbReference type="InterPro" id="IPR001525">
    <property type="entry name" value="C5_MeTfrase"/>
</dbReference>
<dbReference type="SUPFAM" id="SSF53335">
    <property type="entry name" value="S-adenosyl-L-methionine-dependent methyltransferases"/>
    <property type="match status" value="1"/>
</dbReference>
<dbReference type="InterPro" id="IPR029063">
    <property type="entry name" value="SAM-dependent_MTases_sf"/>
</dbReference>
<dbReference type="GO" id="GO:0009307">
    <property type="term" value="P:DNA restriction-modification system"/>
    <property type="evidence" value="ECO:0007669"/>
    <property type="project" value="UniProtKB-KW"/>
</dbReference>
<keyword evidence="2" id="KW-0808">Transferase</keyword>
<sequence length="309" mass="34199">MDRSLLLQVCSMVEVLDRALHSGMVKSGVDSFVQVGVEMESDYLDCSMRNNSCLWTDDSIAIHSDVRDVYLSENTPLCEILVGGIPCVGASKSGRSKNKLEFAEGHNDAGALFVEYLNWLRHVNPCVAIIENVGEYANTASMSVIRSVFNHLGYVVHETVLDGWDYGALEHRKRLVVVAMTPGIGDSFSFENLKVSKVRESCINDILDPVPLNDESWKKYDYLAEKEARDIAAGKGFVRQLLTGKEDGCGTIGCHIKRDVQLNHSWCTQRILRSAGFSIKPSMRGSKGFQLGSPMVYLKLLAMRSVAKA</sequence>
<dbReference type="EMBL" id="MN310372">
    <property type="protein sequence ID" value="QFX76690.1"/>
    <property type="molecule type" value="Genomic_DNA"/>
</dbReference>
<evidence type="ECO:0000313" key="5">
    <source>
        <dbReference type="EMBL" id="QFX76690.1"/>
    </source>
</evidence>
<accession>A0A6B7PWI9</accession>
<organism evidence="5">
    <name type="scientific">Pseudomonas putida</name>
    <name type="common">Arthrobacter siderocapsulatus</name>
    <dbReference type="NCBI Taxonomy" id="303"/>
    <lineage>
        <taxon>Bacteria</taxon>
        <taxon>Pseudomonadati</taxon>
        <taxon>Pseudomonadota</taxon>
        <taxon>Gammaproteobacteria</taxon>
        <taxon>Pseudomonadales</taxon>
        <taxon>Pseudomonadaceae</taxon>
        <taxon>Pseudomonas</taxon>
    </lineage>
</organism>
<dbReference type="Gene3D" id="3.40.50.150">
    <property type="entry name" value="Vaccinia Virus protein VP39"/>
    <property type="match status" value="1"/>
</dbReference>
<keyword evidence="1" id="KW-0489">Methyltransferase</keyword>
<comment type="catalytic activity">
    <reaction evidence="4">
        <text>a 2'-deoxycytidine in DNA + S-adenosyl-L-methionine = a 5-methyl-2'-deoxycytidine in DNA + S-adenosyl-L-homocysteine + H(+)</text>
        <dbReference type="Rhea" id="RHEA:13681"/>
        <dbReference type="Rhea" id="RHEA-COMP:11369"/>
        <dbReference type="Rhea" id="RHEA-COMP:11370"/>
        <dbReference type="ChEBI" id="CHEBI:15378"/>
        <dbReference type="ChEBI" id="CHEBI:57856"/>
        <dbReference type="ChEBI" id="CHEBI:59789"/>
        <dbReference type="ChEBI" id="CHEBI:85452"/>
        <dbReference type="ChEBI" id="CHEBI:85454"/>
        <dbReference type="EC" id="2.1.1.37"/>
    </reaction>
</comment>
<evidence type="ECO:0000256" key="2">
    <source>
        <dbReference type="ARBA" id="ARBA00022679"/>
    </source>
</evidence>
<name>A0A6B7PWI9_PSEPU</name>
<protein>
    <submittedName>
        <fullName evidence="5">Type II restriction-modification system methylation subunit</fullName>
    </submittedName>
</protein>
<keyword evidence="3" id="KW-0680">Restriction system</keyword>